<keyword evidence="3" id="KW-1185">Reference proteome</keyword>
<sequence>MDTGEIWDVIVEQRQELAGILRSLPPELWERDSLCDGWKVKDVAAHIISAPQLTPSAMLKVVPKMFIHGYNGTTLRDGQRRGQLGSAAILEQFEQYAALRRGPAMVGPMETLTDTLVHTQDIVRPLGIRHDMPLPAAALVAQRLEKTGIMLGARKILRSVKMEAVDWEFTAGHGPLLSGPLSELVMLRSGRTPDWQRLSGPGVQLAMGLQRAK</sequence>
<feature type="domain" description="Mycothiol-dependent maleylpyruvate isomerase metal-binding" evidence="1">
    <location>
        <begin position="12"/>
        <end position="55"/>
    </location>
</feature>
<gene>
    <name evidence="2" type="ORF">AUR04nite_20750</name>
</gene>
<dbReference type="Proteomes" id="UP000316612">
    <property type="component" value="Unassembled WGS sequence"/>
</dbReference>
<dbReference type="Pfam" id="PF11716">
    <property type="entry name" value="MDMPI_N"/>
    <property type="match status" value="1"/>
</dbReference>
<name>A0A4Y4DPJ5_GLUUR</name>
<accession>A0A4Y4DPJ5</accession>
<reference evidence="2 3" key="1">
    <citation type="submission" date="2019-06" db="EMBL/GenBank/DDBJ databases">
        <title>Whole genome shotgun sequence of Glutamicibacter uratoxydans NBRC 15515.</title>
        <authorList>
            <person name="Hosoyama A."/>
            <person name="Uohara A."/>
            <person name="Ohji S."/>
            <person name="Ichikawa N."/>
        </authorList>
    </citation>
    <scope>NUCLEOTIDE SEQUENCE [LARGE SCALE GENOMIC DNA]</scope>
    <source>
        <strain evidence="2 3">NBRC 15515</strain>
    </source>
</reference>
<dbReference type="InterPro" id="IPR017517">
    <property type="entry name" value="Maleyloyr_isom"/>
</dbReference>
<dbReference type="InterPro" id="IPR024344">
    <property type="entry name" value="MDMPI_metal-binding"/>
</dbReference>
<dbReference type="Gene3D" id="1.20.120.450">
    <property type="entry name" value="dinb family like domain"/>
    <property type="match status" value="1"/>
</dbReference>
<protein>
    <recommendedName>
        <fullName evidence="1">Mycothiol-dependent maleylpyruvate isomerase metal-binding domain-containing protein</fullName>
    </recommendedName>
</protein>
<dbReference type="NCBIfam" id="TIGR03083">
    <property type="entry name" value="maleylpyruvate isomerase family mycothiol-dependent enzyme"/>
    <property type="match status" value="1"/>
</dbReference>
<proteinExistence type="predicted"/>
<dbReference type="RefSeq" id="WP_170184172.1">
    <property type="nucleotide sequence ID" value="NZ_BAAAJL010000013.1"/>
</dbReference>
<organism evidence="2 3">
    <name type="scientific">Glutamicibacter uratoxydans</name>
    <name type="common">Arthrobacter uratoxydans</name>
    <dbReference type="NCBI Taxonomy" id="43667"/>
    <lineage>
        <taxon>Bacteria</taxon>
        <taxon>Bacillati</taxon>
        <taxon>Actinomycetota</taxon>
        <taxon>Actinomycetes</taxon>
        <taxon>Micrococcales</taxon>
        <taxon>Micrococcaceae</taxon>
        <taxon>Glutamicibacter</taxon>
    </lineage>
</organism>
<dbReference type="AlphaFoldDB" id="A0A4Y4DPJ5"/>
<dbReference type="SUPFAM" id="SSF109854">
    <property type="entry name" value="DinB/YfiT-like putative metalloenzymes"/>
    <property type="match status" value="1"/>
</dbReference>
<dbReference type="InterPro" id="IPR034660">
    <property type="entry name" value="DinB/YfiT-like"/>
</dbReference>
<dbReference type="EMBL" id="BJNY01000011">
    <property type="protein sequence ID" value="GED06543.1"/>
    <property type="molecule type" value="Genomic_DNA"/>
</dbReference>
<evidence type="ECO:0000313" key="3">
    <source>
        <dbReference type="Proteomes" id="UP000316612"/>
    </source>
</evidence>
<comment type="caution">
    <text evidence="2">The sequence shown here is derived from an EMBL/GenBank/DDBJ whole genome shotgun (WGS) entry which is preliminary data.</text>
</comment>
<evidence type="ECO:0000259" key="1">
    <source>
        <dbReference type="Pfam" id="PF11716"/>
    </source>
</evidence>
<dbReference type="GO" id="GO:0046872">
    <property type="term" value="F:metal ion binding"/>
    <property type="evidence" value="ECO:0007669"/>
    <property type="project" value="InterPro"/>
</dbReference>
<evidence type="ECO:0000313" key="2">
    <source>
        <dbReference type="EMBL" id="GED06543.1"/>
    </source>
</evidence>